<proteinExistence type="predicted"/>
<gene>
    <name evidence="1" type="ORF">HINF_LOCUS22877</name>
</gene>
<protein>
    <submittedName>
        <fullName evidence="1">Hypothetical_protein</fullName>
    </submittedName>
</protein>
<keyword evidence="2" id="KW-1185">Reference proteome</keyword>
<sequence>MRQQKQQQLSNFDEVFIQAVNNKTNLKFVTIQDAHQEFINRQNGVVFDIWKDMAVILNISAKKSMIIIIIHGVNSFMMVLKGLRPKYWNQLPKWIRMFKLRKMFKILLKL</sequence>
<dbReference type="Proteomes" id="UP001642409">
    <property type="component" value="Unassembled WGS sequence"/>
</dbReference>
<evidence type="ECO:0000313" key="1">
    <source>
        <dbReference type="EMBL" id="CAL6011549.1"/>
    </source>
</evidence>
<evidence type="ECO:0000313" key="2">
    <source>
        <dbReference type="Proteomes" id="UP001642409"/>
    </source>
</evidence>
<organism evidence="1 2">
    <name type="scientific">Hexamita inflata</name>
    <dbReference type="NCBI Taxonomy" id="28002"/>
    <lineage>
        <taxon>Eukaryota</taxon>
        <taxon>Metamonada</taxon>
        <taxon>Diplomonadida</taxon>
        <taxon>Hexamitidae</taxon>
        <taxon>Hexamitinae</taxon>
        <taxon>Hexamita</taxon>
    </lineage>
</organism>
<dbReference type="EMBL" id="CAXDID020000064">
    <property type="protein sequence ID" value="CAL6011549.1"/>
    <property type="molecule type" value="Genomic_DNA"/>
</dbReference>
<reference evidence="1 2" key="1">
    <citation type="submission" date="2024-07" db="EMBL/GenBank/DDBJ databases">
        <authorList>
            <person name="Akdeniz Z."/>
        </authorList>
    </citation>
    <scope>NUCLEOTIDE SEQUENCE [LARGE SCALE GENOMIC DNA]</scope>
</reference>
<comment type="caution">
    <text evidence="1">The sequence shown here is derived from an EMBL/GenBank/DDBJ whole genome shotgun (WGS) entry which is preliminary data.</text>
</comment>
<accession>A0ABP1IAQ6</accession>
<name>A0ABP1IAQ6_9EUKA</name>